<gene>
    <name evidence="1" type="ORF">HJG54_09985</name>
</gene>
<dbReference type="RefSeq" id="WP_316434750.1">
    <property type="nucleotide sequence ID" value="NZ_CP053586.1"/>
</dbReference>
<proteinExistence type="predicted"/>
<name>A0AA96WB74_9CYAN</name>
<protein>
    <submittedName>
        <fullName evidence="1">Uncharacterized protein</fullName>
    </submittedName>
</protein>
<evidence type="ECO:0000313" key="1">
    <source>
        <dbReference type="EMBL" id="WNZ23152.1"/>
    </source>
</evidence>
<dbReference type="AlphaFoldDB" id="A0AA96WB74"/>
<dbReference type="EMBL" id="CP053586">
    <property type="protein sequence ID" value="WNZ23152.1"/>
    <property type="molecule type" value="Genomic_DNA"/>
</dbReference>
<organism evidence="1">
    <name type="scientific">Leptolyngbya sp. NK1-12</name>
    <dbReference type="NCBI Taxonomy" id="2547451"/>
    <lineage>
        <taxon>Bacteria</taxon>
        <taxon>Bacillati</taxon>
        <taxon>Cyanobacteriota</taxon>
        <taxon>Cyanophyceae</taxon>
        <taxon>Leptolyngbyales</taxon>
        <taxon>Leptolyngbyaceae</taxon>
        <taxon>Leptolyngbya group</taxon>
        <taxon>Leptolyngbya</taxon>
    </lineage>
</organism>
<sequence>MTVTDEKSLTSLKRHLADYHSYLAKALAAVKILETADAQSEAFSDALAELHVCATILEPYSEGMVEAINQYTEGLPED</sequence>
<accession>A0AA96WB74</accession>
<reference evidence="1" key="1">
    <citation type="submission" date="2020-05" db="EMBL/GenBank/DDBJ databases">
        <authorList>
            <person name="Zhu T."/>
            <person name="Keshari N."/>
            <person name="Lu X."/>
        </authorList>
    </citation>
    <scope>NUCLEOTIDE SEQUENCE</scope>
    <source>
        <strain evidence="1">NK1-12</strain>
    </source>
</reference>